<dbReference type="AlphaFoldDB" id="A0A2P8H463"/>
<dbReference type="Pfam" id="PF09860">
    <property type="entry name" value="DUF2087"/>
    <property type="match status" value="1"/>
</dbReference>
<organism evidence="2 3">
    <name type="scientific">Planomicrobium soli</name>
    <dbReference type="NCBI Taxonomy" id="1176648"/>
    <lineage>
        <taxon>Bacteria</taxon>
        <taxon>Bacillati</taxon>
        <taxon>Bacillota</taxon>
        <taxon>Bacilli</taxon>
        <taxon>Bacillales</taxon>
        <taxon>Caryophanaceae</taxon>
        <taxon>Planomicrobium</taxon>
    </lineage>
</organism>
<keyword evidence="3" id="KW-1185">Reference proteome</keyword>
<dbReference type="RefSeq" id="WP_245894398.1">
    <property type="nucleotide sequence ID" value="NZ_PYAT01000003.1"/>
</dbReference>
<accession>A0A2P8H463</accession>
<comment type="caution">
    <text evidence="2">The sequence shown here is derived from an EMBL/GenBank/DDBJ whole genome shotgun (WGS) entry which is preliminary data.</text>
</comment>
<sequence>MDEQYGITLEEKERVLANYFKEEGTKRLEVFPSKEKKKIIILQHIAKNFLPQQSYTEKEVNAILKPIYHDHVSVRRYLIEYGFMERSNDCTSYWLKR</sequence>
<proteinExistence type="predicted"/>
<feature type="domain" description="DUF2087" evidence="1">
    <location>
        <begin position="27"/>
        <end position="95"/>
    </location>
</feature>
<dbReference type="Proteomes" id="UP000242682">
    <property type="component" value="Unassembled WGS sequence"/>
</dbReference>
<evidence type="ECO:0000313" key="3">
    <source>
        <dbReference type="Proteomes" id="UP000242682"/>
    </source>
</evidence>
<gene>
    <name evidence="2" type="ORF">B0H99_103149</name>
</gene>
<dbReference type="InterPro" id="IPR018656">
    <property type="entry name" value="DUF2087"/>
</dbReference>
<reference evidence="2 3" key="1">
    <citation type="submission" date="2018-03" db="EMBL/GenBank/DDBJ databases">
        <title>Genomic Encyclopedia of Type Strains, Phase III (KMG-III): the genomes of soil and plant-associated and newly described type strains.</title>
        <authorList>
            <person name="Whitman W."/>
        </authorList>
    </citation>
    <scope>NUCLEOTIDE SEQUENCE [LARGE SCALE GENOMIC DNA]</scope>
    <source>
        <strain evidence="2 3">CGMCC 1.12259</strain>
    </source>
</reference>
<evidence type="ECO:0000313" key="2">
    <source>
        <dbReference type="EMBL" id="PSL41015.1"/>
    </source>
</evidence>
<evidence type="ECO:0000259" key="1">
    <source>
        <dbReference type="Pfam" id="PF09860"/>
    </source>
</evidence>
<name>A0A2P8H463_9BACL</name>
<dbReference type="EMBL" id="PYAT01000003">
    <property type="protein sequence ID" value="PSL41015.1"/>
    <property type="molecule type" value="Genomic_DNA"/>
</dbReference>
<protein>
    <recommendedName>
        <fullName evidence="1">DUF2087 domain-containing protein</fullName>
    </recommendedName>
</protein>